<organism evidence="1 2">
    <name type="scientific">Diplodia seriata</name>
    <dbReference type="NCBI Taxonomy" id="420778"/>
    <lineage>
        <taxon>Eukaryota</taxon>
        <taxon>Fungi</taxon>
        <taxon>Dikarya</taxon>
        <taxon>Ascomycota</taxon>
        <taxon>Pezizomycotina</taxon>
        <taxon>Dothideomycetes</taxon>
        <taxon>Dothideomycetes incertae sedis</taxon>
        <taxon>Botryosphaeriales</taxon>
        <taxon>Botryosphaeriaceae</taxon>
        <taxon>Diplodia</taxon>
    </lineage>
</organism>
<gene>
    <name evidence="1" type="ORF">BK809_0000021</name>
</gene>
<dbReference type="EMBL" id="MSZU01000061">
    <property type="protein sequence ID" value="OMP89358.1"/>
    <property type="molecule type" value="Genomic_DNA"/>
</dbReference>
<sequence>MSALVLIFYSYEGWENANYVGSLQRSTSMLKLTAILGCRRDPSTKTGRYEESKRRTKAWGLHSSIRRYCPLHVDNRRFGKGLTRVR</sequence>
<evidence type="ECO:0000313" key="2">
    <source>
        <dbReference type="Proteomes" id="UP000190776"/>
    </source>
</evidence>
<name>A0A1S8BQ51_9PEZI</name>
<comment type="caution">
    <text evidence="1">The sequence shown here is derived from an EMBL/GenBank/DDBJ whole genome shotgun (WGS) entry which is preliminary data.</text>
</comment>
<dbReference type="Proteomes" id="UP000190776">
    <property type="component" value="Unassembled WGS sequence"/>
</dbReference>
<accession>A0A1S8BQ51</accession>
<dbReference type="AlphaFoldDB" id="A0A1S8BQ51"/>
<protein>
    <submittedName>
        <fullName evidence="1">Uncharacterized protein</fullName>
    </submittedName>
</protein>
<reference evidence="1 2" key="1">
    <citation type="submission" date="2017-01" db="EMBL/GenBank/DDBJ databases">
        <title>Draft genome sequence of Diplodia seriata F98.1, a fungal species involved in grapevine trunk diseases.</title>
        <authorList>
            <person name="Robert-Siegwald G."/>
            <person name="Vallet J."/>
            <person name="Abou-Mansour E."/>
            <person name="Xu J."/>
            <person name="Rey P."/>
            <person name="Bertsch C."/>
            <person name="Rego C."/>
            <person name="Larignon P."/>
            <person name="Fontaine F."/>
            <person name="Lebrun M.-H."/>
        </authorList>
    </citation>
    <scope>NUCLEOTIDE SEQUENCE [LARGE SCALE GENOMIC DNA]</scope>
    <source>
        <strain evidence="1 2">F98.1</strain>
    </source>
</reference>
<evidence type="ECO:0000313" key="1">
    <source>
        <dbReference type="EMBL" id="OMP89358.1"/>
    </source>
</evidence>
<dbReference type="OrthoDB" id="5982228at2759"/>
<proteinExistence type="predicted"/>